<feature type="binding site" evidence="8">
    <location>
        <position position="5"/>
    </location>
    <ligand>
        <name>Mg(2+)</name>
        <dbReference type="ChEBI" id="CHEBI:18420"/>
    </ligand>
</feature>
<dbReference type="GeneID" id="78359025"/>
<dbReference type="PANTHER" id="PTHR33653:SF1">
    <property type="entry name" value="RIBONUCLEASE VAPC2"/>
    <property type="match status" value="1"/>
</dbReference>
<dbReference type="InterPro" id="IPR029060">
    <property type="entry name" value="PIN-like_dom_sf"/>
</dbReference>
<dbReference type="GO" id="GO:0016787">
    <property type="term" value="F:hydrolase activity"/>
    <property type="evidence" value="ECO:0007669"/>
    <property type="project" value="UniProtKB-KW"/>
</dbReference>
<sequence>MYLLDANICIDFMHGHLPYAYDLMRSSDPRLFKIPAIVEGELRLGIVKSKQSEKTRWLVDEFMLPFEVLPFDSECAHIYARIRGELEMAGKVIGPNDLLIAATALANNAVLVTGNVDEFKRVPGLSIESWYEMTWEELGMGSLAEPERL</sequence>
<comment type="function">
    <text evidence="8">Toxic component of a toxin-antitoxin (TA) system. An RNase.</text>
</comment>
<accession>A0A369M7M6</accession>
<organism evidence="10 11">
    <name type="scientific">Gordonibacter pamelaeae</name>
    <dbReference type="NCBI Taxonomy" id="471189"/>
    <lineage>
        <taxon>Bacteria</taxon>
        <taxon>Bacillati</taxon>
        <taxon>Actinomycetota</taxon>
        <taxon>Coriobacteriia</taxon>
        <taxon>Eggerthellales</taxon>
        <taxon>Eggerthellaceae</taxon>
        <taxon>Gordonibacter</taxon>
    </lineage>
</organism>
<keyword evidence="6 8" id="KW-0460">Magnesium</keyword>
<feature type="domain" description="PIN" evidence="9">
    <location>
        <begin position="2"/>
        <end position="124"/>
    </location>
</feature>
<dbReference type="PANTHER" id="PTHR33653">
    <property type="entry name" value="RIBONUCLEASE VAPC2"/>
    <property type="match status" value="1"/>
</dbReference>
<dbReference type="InterPro" id="IPR022907">
    <property type="entry name" value="VapC_family"/>
</dbReference>
<keyword evidence="8" id="KW-0800">Toxin</keyword>
<dbReference type="SUPFAM" id="SSF88723">
    <property type="entry name" value="PIN domain-like"/>
    <property type="match status" value="1"/>
</dbReference>
<evidence type="ECO:0000256" key="7">
    <source>
        <dbReference type="ARBA" id="ARBA00038093"/>
    </source>
</evidence>
<evidence type="ECO:0000259" key="9">
    <source>
        <dbReference type="Pfam" id="PF01850"/>
    </source>
</evidence>
<keyword evidence="5 8" id="KW-0378">Hydrolase</keyword>
<dbReference type="RefSeq" id="WP_015539961.1">
    <property type="nucleotide sequence ID" value="NZ_CABMMS010000002.1"/>
</dbReference>
<name>A0A369M7M6_9ACTN</name>
<proteinExistence type="inferred from homology"/>
<evidence type="ECO:0000313" key="10">
    <source>
        <dbReference type="EMBL" id="RDB66495.1"/>
    </source>
</evidence>
<evidence type="ECO:0000256" key="3">
    <source>
        <dbReference type="ARBA" id="ARBA00022722"/>
    </source>
</evidence>
<dbReference type="InterPro" id="IPR050556">
    <property type="entry name" value="Type_II_TA_system_RNase"/>
</dbReference>
<evidence type="ECO:0000256" key="8">
    <source>
        <dbReference type="HAMAP-Rule" id="MF_00265"/>
    </source>
</evidence>
<evidence type="ECO:0000256" key="4">
    <source>
        <dbReference type="ARBA" id="ARBA00022723"/>
    </source>
</evidence>
<comment type="cofactor">
    <cofactor evidence="1 8">
        <name>Mg(2+)</name>
        <dbReference type="ChEBI" id="CHEBI:18420"/>
    </cofactor>
</comment>
<comment type="caution">
    <text evidence="10">The sequence shown here is derived from an EMBL/GenBank/DDBJ whole genome shotgun (WGS) entry which is preliminary data.</text>
</comment>
<feature type="binding site" evidence="8">
    <location>
        <position position="97"/>
    </location>
    <ligand>
        <name>Mg(2+)</name>
        <dbReference type="ChEBI" id="CHEBI:18420"/>
    </ligand>
</feature>
<evidence type="ECO:0000256" key="5">
    <source>
        <dbReference type="ARBA" id="ARBA00022801"/>
    </source>
</evidence>
<dbReference type="OrthoDB" id="9804823at2"/>
<keyword evidence="3 8" id="KW-0540">Nuclease</keyword>
<reference evidence="10 11" key="1">
    <citation type="journal article" date="2018" name="Elife">
        <title>Discovery and characterization of a prevalent human gut bacterial enzyme sufficient for the inactivation of a family of plant toxins.</title>
        <authorList>
            <person name="Koppel N."/>
            <person name="Bisanz J.E."/>
            <person name="Pandelia M.E."/>
            <person name="Turnbaugh P.J."/>
            <person name="Balskus E.P."/>
        </authorList>
    </citation>
    <scope>NUCLEOTIDE SEQUENCE [LARGE SCALE GENOMIC DNA]</scope>
    <source>
        <strain evidence="10 11">3C</strain>
    </source>
</reference>
<dbReference type="GO" id="GO:0000287">
    <property type="term" value="F:magnesium ion binding"/>
    <property type="evidence" value="ECO:0007669"/>
    <property type="project" value="UniProtKB-UniRule"/>
</dbReference>
<dbReference type="GO" id="GO:0090729">
    <property type="term" value="F:toxin activity"/>
    <property type="evidence" value="ECO:0007669"/>
    <property type="project" value="UniProtKB-KW"/>
</dbReference>
<dbReference type="Proteomes" id="UP000254000">
    <property type="component" value="Unassembled WGS sequence"/>
</dbReference>
<keyword evidence="11" id="KW-1185">Reference proteome</keyword>
<dbReference type="EC" id="3.1.-.-" evidence="8"/>
<dbReference type="EMBL" id="PPTS01000002">
    <property type="protein sequence ID" value="RDB66495.1"/>
    <property type="molecule type" value="Genomic_DNA"/>
</dbReference>
<keyword evidence="2 8" id="KW-1277">Toxin-antitoxin system</keyword>
<evidence type="ECO:0000256" key="1">
    <source>
        <dbReference type="ARBA" id="ARBA00001946"/>
    </source>
</evidence>
<dbReference type="GO" id="GO:0004540">
    <property type="term" value="F:RNA nuclease activity"/>
    <property type="evidence" value="ECO:0007669"/>
    <property type="project" value="InterPro"/>
</dbReference>
<dbReference type="InterPro" id="IPR002716">
    <property type="entry name" value="PIN_dom"/>
</dbReference>
<gene>
    <name evidence="8" type="primary">vapC</name>
    <name evidence="10" type="ORF">C1877_04775</name>
</gene>
<comment type="similarity">
    <text evidence="7 8">Belongs to the PINc/VapC protein family.</text>
</comment>
<evidence type="ECO:0000256" key="6">
    <source>
        <dbReference type="ARBA" id="ARBA00022842"/>
    </source>
</evidence>
<evidence type="ECO:0000313" key="11">
    <source>
        <dbReference type="Proteomes" id="UP000254000"/>
    </source>
</evidence>
<protein>
    <recommendedName>
        <fullName evidence="8">Ribonuclease VapC</fullName>
        <shortName evidence="8">RNase VapC</shortName>
        <ecNumber evidence="8">3.1.-.-</ecNumber>
    </recommendedName>
    <alternativeName>
        <fullName evidence="8">Toxin VapC</fullName>
    </alternativeName>
</protein>
<dbReference type="Pfam" id="PF01850">
    <property type="entry name" value="PIN"/>
    <property type="match status" value="1"/>
</dbReference>
<keyword evidence="4 8" id="KW-0479">Metal-binding</keyword>
<dbReference type="AlphaFoldDB" id="A0A369M7M6"/>
<dbReference type="HAMAP" id="MF_00265">
    <property type="entry name" value="VapC_Nob1"/>
    <property type="match status" value="1"/>
</dbReference>
<evidence type="ECO:0000256" key="2">
    <source>
        <dbReference type="ARBA" id="ARBA00022649"/>
    </source>
</evidence>
<dbReference type="Gene3D" id="3.40.50.1010">
    <property type="entry name" value="5'-nuclease"/>
    <property type="match status" value="1"/>
</dbReference>
<dbReference type="CDD" id="cd09881">
    <property type="entry name" value="PIN_VapC4-5_FitB-like"/>
    <property type="match status" value="1"/>
</dbReference>